<gene>
    <name evidence="2" type="ORF">FGIG_10251</name>
</gene>
<dbReference type="EMBL" id="SUNJ01002448">
    <property type="protein sequence ID" value="TPP65969.1"/>
    <property type="molecule type" value="Genomic_DNA"/>
</dbReference>
<sequence length="93" mass="11192">MQYQVSRYGWTTTEENEAERGMGQWQLPRIFRRKTGKTSSIQARRKEARKQEVQGRPRDRRTGHRHHQWMMSFTLADEPPVKRGLILRRVEAK</sequence>
<evidence type="ECO:0000256" key="1">
    <source>
        <dbReference type="SAM" id="MobiDB-lite"/>
    </source>
</evidence>
<evidence type="ECO:0000313" key="2">
    <source>
        <dbReference type="EMBL" id="TPP65969.1"/>
    </source>
</evidence>
<evidence type="ECO:0000313" key="3">
    <source>
        <dbReference type="Proteomes" id="UP000316759"/>
    </source>
</evidence>
<protein>
    <submittedName>
        <fullName evidence="2">Uncharacterized protein</fullName>
    </submittedName>
</protein>
<dbReference type="Proteomes" id="UP000316759">
    <property type="component" value="Unassembled WGS sequence"/>
</dbReference>
<reference evidence="2 3" key="1">
    <citation type="submission" date="2019-04" db="EMBL/GenBank/DDBJ databases">
        <title>Annotation for the trematode Fasciola gigantica.</title>
        <authorList>
            <person name="Choi Y.-J."/>
        </authorList>
    </citation>
    <scope>NUCLEOTIDE SEQUENCE [LARGE SCALE GENOMIC DNA]</scope>
    <source>
        <strain evidence="2">Uganda_cow_1</strain>
    </source>
</reference>
<dbReference type="AlphaFoldDB" id="A0A504YZF7"/>
<comment type="caution">
    <text evidence="2">The sequence shown here is derived from an EMBL/GenBank/DDBJ whole genome shotgun (WGS) entry which is preliminary data.</text>
</comment>
<name>A0A504YZF7_FASGI</name>
<proteinExistence type="predicted"/>
<accession>A0A504YZF7</accession>
<organism evidence="2 3">
    <name type="scientific">Fasciola gigantica</name>
    <name type="common">Giant liver fluke</name>
    <dbReference type="NCBI Taxonomy" id="46835"/>
    <lineage>
        <taxon>Eukaryota</taxon>
        <taxon>Metazoa</taxon>
        <taxon>Spiralia</taxon>
        <taxon>Lophotrochozoa</taxon>
        <taxon>Platyhelminthes</taxon>
        <taxon>Trematoda</taxon>
        <taxon>Digenea</taxon>
        <taxon>Plagiorchiida</taxon>
        <taxon>Echinostomata</taxon>
        <taxon>Echinostomatoidea</taxon>
        <taxon>Fasciolidae</taxon>
        <taxon>Fasciola</taxon>
    </lineage>
</organism>
<keyword evidence="3" id="KW-1185">Reference proteome</keyword>
<feature type="region of interest" description="Disordered" evidence="1">
    <location>
        <begin position="33"/>
        <end position="65"/>
    </location>
</feature>